<dbReference type="GeneID" id="94337520"/>
<dbReference type="EMBL" id="JALLKP010000004">
    <property type="protein sequence ID" value="KAK2195547.1"/>
    <property type="molecule type" value="Genomic_DNA"/>
</dbReference>
<dbReference type="SUPFAM" id="SSF55770">
    <property type="entry name" value="Profilin (actin-binding protein)"/>
    <property type="match status" value="1"/>
</dbReference>
<protein>
    <submittedName>
        <fullName evidence="1">Bifunctional Profilin superfamily/Profilin</fullName>
    </submittedName>
</protein>
<dbReference type="KEGG" id="bdw:94337520"/>
<organism evidence="1 2">
    <name type="scientific">Babesia duncani</name>
    <dbReference type="NCBI Taxonomy" id="323732"/>
    <lineage>
        <taxon>Eukaryota</taxon>
        <taxon>Sar</taxon>
        <taxon>Alveolata</taxon>
        <taxon>Apicomplexa</taxon>
        <taxon>Aconoidasida</taxon>
        <taxon>Piroplasmida</taxon>
        <taxon>Babesiidae</taxon>
        <taxon>Babesia</taxon>
    </lineage>
</organism>
<dbReference type="GO" id="GO:0003779">
    <property type="term" value="F:actin binding"/>
    <property type="evidence" value="ECO:0007669"/>
    <property type="project" value="InterPro"/>
</dbReference>
<dbReference type="RefSeq" id="XP_067802390.1">
    <property type="nucleotide sequence ID" value="XM_067948239.1"/>
</dbReference>
<comment type="caution">
    <text evidence="1">The sequence shown here is derived from an EMBL/GenBank/DDBJ whole genome shotgun (WGS) entry which is preliminary data.</text>
</comment>
<keyword evidence="2" id="KW-1185">Reference proteome</keyword>
<name>A0AAD9PIQ0_9APIC</name>
<dbReference type="AlphaFoldDB" id="A0AAD9PIQ0"/>
<dbReference type="Pfam" id="PF00235">
    <property type="entry name" value="Profilin"/>
    <property type="match status" value="1"/>
</dbReference>
<dbReference type="Proteomes" id="UP001214638">
    <property type="component" value="Unassembled WGS sequence"/>
</dbReference>
<dbReference type="InterPro" id="IPR036140">
    <property type="entry name" value="PFN_sf"/>
</dbReference>
<evidence type="ECO:0000313" key="1">
    <source>
        <dbReference type="EMBL" id="KAK2195547.1"/>
    </source>
</evidence>
<gene>
    <name evidence="1" type="ORF">BdWA1_003223</name>
</gene>
<reference evidence="1" key="1">
    <citation type="journal article" date="2023" name="Nat. Microbiol.">
        <title>Babesia duncani multi-omics identifies virulence factors and drug targets.</title>
        <authorList>
            <person name="Singh P."/>
            <person name="Lonardi S."/>
            <person name="Liang Q."/>
            <person name="Vydyam P."/>
            <person name="Khabirova E."/>
            <person name="Fang T."/>
            <person name="Gihaz S."/>
            <person name="Thekkiniath J."/>
            <person name="Munshi M."/>
            <person name="Abel S."/>
            <person name="Ciampossin L."/>
            <person name="Batugedara G."/>
            <person name="Gupta M."/>
            <person name="Lu X.M."/>
            <person name="Lenz T."/>
            <person name="Chakravarty S."/>
            <person name="Cornillot E."/>
            <person name="Hu Y."/>
            <person name="Ma W."/>
            <person name="Gonzalez L.M."/>
            <person name="Sanchez S."/>
            <person name="Estrada K."/>
            <person name="Sanchez-Flores A."/>
            <person name="Montero E."/>
            <person name="Harb O.S."/>
            <person name="Le Roch K.G."/>
            <person name="Mamoun C.B."/>
        </authorList>
    </citation>
    <scope>NUCLEOTIDE SEQUENCE</scope>
    <source>
        <strain evidence="1">WA1</strain>
    </source>
</reference>
<dbReference type="InterPro" id="IPR048278">
    <property type="entry name" value="PFN"/>
</dbReference>
<proteinExistence type="predicted"/>
<sequence length="164" mass="17947">MSDWVPTIKTLALSNNAAFGAGIANAADGELFAAADIDHEDLCWDSVYKDPYEYTYNDDNGKQQKHQIEEKVTIKEAFDNKSSTLGIFIGGEKYTFASYYGDLEVGAYTFEGISAAKPKGGAHLIKTPGGYIVIVVYDESRGQDKIKSRMAAISLAEYMAQNGY</sequence>
<evidence type="ECO:0000313" key="2">
    <source>
        <dbReference type="Proteomes" id="UP001214638"/>
    </source>
</evidence>
<dbReference type="Gene3D" id="3.30.450.30">
    <property type="entry name" value="Dynein light chain 2a, cytoplasmic"/>
    <property type="match status" value="1"/>
</dbReference>
<accession>A0AAD9PIQ0</accession>